<accession>A0A7C4X8W8</accession>
<sequence length="110" mass="12975">MIRIIIILSLFLSITFAIKPVMREDNQKEKSSLKIEIPKTKDLEPKGQTEIEIKNIDKEDQFQDVDSNNVNDQREDDLLKIKQLKTKFKDLFKGKLERKKTDSKKREKKG</sequence>
<evidence type="ECO:0000313" key="1">
    <source>
        <dbReference type="EMBL" id="HGV96893.1"/>
    </source>
</evidence>
<reference evidence="1" key="1">
    <citation type="journal article" date="2020" name="mSystems">
        <title>Genome- and Community-Level Interaction Insights into Carbon Utilization and Element Cycling Functions of Hydrothermarchaeota in Hydrothermal Sediment.</title>
        <authorList>
            <person name="Zhou Z."/>
            <person name="Liu Y."/>
            <person name="Xu W."/>
            <person name="Pan J."/>
            <person name="Luo Z.H."/>
            <person name="Li M."/>
        </authorList>
    </citation>
    <scope>NUCLEOTIDE SEQUENCE [LARGE SCALE GENOMIC DNA]</scope>
    <source>
        <strain evidence="1">SpSt-774</strain>
    </source>
</reference>
<dbReference type="EMBL" id="DTGZ01000023">
    <property type="protein sequence ID" value="HGV96893.1"/>
    <property type="molecule type" value="Genomic_DNA"/>
</dbReference>
<name>A0A7C4X8W8_UNCW3</name>
<gene>
    <name evidence="1" type="ORF">ENV60_01165</name>
</gene>
<organism evidence="1">
    <name type="scientific">candidate division WOR-3 bacterium</name>
    <dbReference type="NCBI Taxonomy" id="2052148"/>
    <lineage>
        <taxon>Bacteria</taxon>
        <taxon>Bacteria division WOR-3</taxon>
    </lineage>
</organism>
<comment type="caution">
    <text evidence="1">The sequence shown here is derived from an EMBL/GenBank/DDBJ whole genome shotgun (WGS) entry which is preliminary data.</text>
</comment>
<proteinExistence type="predicted"/>
<dbReference type="AlphaFoldDB" id="A0A7C4X8W8"/>
<protein>
    <submittedName>
        <fullName evidence="1">Uncharacterized protein</fullName>
    </submittedName>
</protein>